<evidence type="ECO:0000313" key="4">
    <source>
        <dbReference type="Proteomes" id="UP001501480"/>
    </source>
</evidence>
<dbReference type="RefSeq" id="WP_344325466.1">
    <property type="nucleotide sequence ID" value="NZ_BAAAPY010000002.1"/>
</dbReference>
<proteinExistence type="predicted"/>
<feature type="domain" description="DUF305" evidence="2">
    <location>
        <begin position="74"/>
        <end position="125"/>
    </location>
</feature>
<gene>
    <name evidence="3" type="ORF">GCM10009821_10680</name>
</gene>
<accession>A0ABP5HHK3</accession>
<dbReference type="InterPro" id="IPR012347">
    <property type="entry name" value="Ferritin-like"/>
</dbReference>
<reference evidence="4" key="1">
    <citation type="journal article" date="2019" name="Int. J. Syst. Evol. Microbiol.">
        <title>The Global Catalogue of Microorganisms (GCM) 10K type strain sequencing project: providing services to taxonomists for standard genome sequencing and annotation.</title>
        <authorList>
            <consortium name="The Broad Institute Genomics Platform"/>
            <consortium name="The Broad Institute Genome Sequencing Center for Infectious Disease"/>
            <person name="Wu L."/>
            <person name="Ma J."/>
        </authorList>
    </citation>
    <scope>NUCLEOTIDE SEQUENCE [LARGE SCALE GENOMIC DNA]</scope>
    <source>
        <strain evidence="4">JCM 15749</strain>
    </source>
</reference>
<feature type="chain" id="PRO_5046650082" description="DUF305 domain-containing protein" evidence="1">
    <location>
        <begin position="24"/>
        <end position="129"/>
    </location>
</feature>
<dbReference type="Pfam" id="PF03713">
    <property type="entry name" value="DUF305"/>
    <property type="match status" value="1"/>
</dbReference>
<keyword evidence="1" id="KW-0732">Signal</keyword>
<comment type="caution">
    <text evidence="3">The sequence shown here is derived from an EMBL/GenBank/DDBJ whole genome shotgun (WGS) entry which is preliminary data.</text>
</comment>
<dbReference type="Proteomes" id="UP001501480">
    <property type="component" value="Unassembled WGS sequence"/>
</dbReference>
<organism evidence="3 4">
    <name type="scientific">Aeromicrobium halocynthiae</name>
    <dbReference type="NCBI Taxonomy" id="560557"/>
    <lineage>
        <taxon>Bacteria</taxon>
        <taxon>Bacillati</taxon>
        <taxon>Actinomycetota</taxon>
        <taxon>Actinomycetes</taxon>
        <taxon>Propionibacteriales</taxon>
        <taxon>Nocardioidaceae</taxon>
        <taxon>Aeromicrobium</taxon>
    </lineage>
</organism>
<evidence type="ECO:0000256" key="1">
    <source>
        <dbReference type="SAM" id="SignalP"/>
    </source>
</evidence>
<evidence type="ECO:0000313" key="3">
    <source>
        <dbReference type="EMBL" id="GAA2074034.1"/>
    </source>
</evidence>
<dbReference type="Gene3D" id="1.20.1260.10">
    <property type="match status" value="1"/>
</dbReference>
<evidence type="ECO:0000259" key="2">
    <source>
        <dbReference type="Pfam" id="PF03713"/>
    </source>
</evidence>
<dbReference type="EMBL" id="BAAAPY010000002">
    <property type="protein sequence ID" value="GAA2074034.1"/>
    <property type="molecule type" value="Genomic_DNA"/>
</dbReference>
<protein>
    <recommendedName>
        <fullName evidence="2">DUF305 domain-containing protein</fullName>
    </recommendedName>
</protein>
<feature type="signal peptide" evidence="1">
    <location>
        <begin position="1"/>
        <end position="23"/>
    </location>
</feature>
<dbReference type="PROSITE" id="PS51257">
    <property type="entry name" value="PROKAR_LIPOPROTEIN"/>
    <property type="match status" value="1"/>
</dbReference>
<sequence>MKNTTPATAAIVLALTVSLTGCAGPDDTRSGAAETGQADADVNDADVRFATMVLPHHEQVIEVSDIVLEKDGLEPEVEQLEGWLDDWGVDPDDMSGMDHGSMSGMMSAADLAELRSAEIEQMERLLQTL</sequence>
<dbReference type="InterPro" id="IPR005183">
    <property type="entry name" value="DUF305_CopM-like"/>
</dbReference>
<keyword evidence="4" id="KW-1185">Reference proteome</keyword>
<name>A0ABP5HHK3_9ACTN</name>